<keyword evidence="4" id="KW-1185">Reference proteome</keyword>
<dbReference type="CDD" id="cd07302">
    <property type="entry name" value="CHD"/>
    <property type="match status" value="1"/>
</dbReference>
<dbReference type="PROSITE" id="PS50125">
    <property type="entry name" value="GUANYLATE_CYCLASE_2"/>
    <property type="match status" value="1"/>
</dbReference>
<dbReference type="InterPro" id="IPR029787">
    <property type="entry name" value="Nucleotide_cyclase"/>
</dbReference>
<dbReference type="SMART" id="SM00044">
    <property type="entry name" value="CYCc"/>
    <property type="match status" value="1"/>
</dbReference>
<protein>
    <submittedName>
        <fullName evidence="3">Adenylate/guanylate cyclase domain-containing protein</fullName>
        <ecNumber evidence="3">4.6.1.-</ecNumber>
    </submittedName>
</protein>
<dbReference type="SUPFAM" id="SSF55073">
    <property type="entry name" value="Nucleotide cyclase"/>
    <property type="match status" value="1"/>
</dbReference>
<dbReference type="Proteomes" id="UP001172083">
    <property type="component" value="Unassembled WGS sequence"/>
</dbReference>
<comment type="caution">
    <text evidence="3">The sequence shown here is derived from an EMBL/GenBank/DDBJ whole genome shotgun (WGS) entry which is preliminary data.</text>
</comment>
<feature type="transmembrane region" description="Helical" evidence="1">
    <location>
        <begin position="96"/>
        <end position="116"/>
    </location>
</feature>
<dbReference type="EC" id="4.6.1.-" evidence="3"/>
<reference evidence="3" key="1">
    <citation type="submission" date="2023-06" db="EMBL/GenBank/DDBJ databases">
        <title>Genomic of Agaribacillus aureum.</title>
        <authorList>
            <person name="Wang G."/>
        </authorList>
    </citation>
    <scope>NUCLEOTIDE SEQUENCE</scope>
    <source>
        <strain evidence="3">BMA12</strain>
    </source>
</reference>
<feature type="transmembrane region" description="Helical" evidence="1">
    <location>
        <begin position="181"/>
        <end position="202"/>
    </location>
</feature>
<dbReference type="PANTHER" id="PTHR43081:SF1">
    <property type="entry name" value="ADENYLATE CYCLASE, TERMINAL-DIFFERENTIATION SPECIFIC"/>
    <property type="match status" value="1"/>
</dbReference>
<dbReference type="PANTHER" id="PTHR43081">
    <property type="entry name" value="ADENYLATE CYCLASE, TERMINAL-DIFFERENTIATION SPECIFIC-RELATED"/>
    <property type="match status" value="1"/>
</dbReference>
<feature type="domain" description="Guanylate cyclase" evidence="2">
    <location>
        <begin position="251"/>
        <end position="380"/>
    </location>
</feature>
<dbReference type="RefSeq" id="WP_346760951.1">
    <property type="nucleotide sequence ID" value="NZ_JAUJEB010000007.1"/>
</dbReference>
<name>A0ABT8LF73_9BACT</name>
<dbReference type="Pfam" id="PF00211">
    <property type="entry name" value="Guanylate_cyc"/>
    <property type="match status" value="1"/>
</dbReference>
<keyword evidence="1" id="KW-0472">Membrane</keyword>
<organism evidence="3 4">
    <name type="scientific">Agaribacillus aureus</name>
    <dbReference type="NCBI Taxonomy" id="3051825"/>
    <lineage>
        <taxon>Bacteria</taxon>
        <taxon>Pseudomonadati</taxon>
        <taxon>Bacteroidota</taxon>
        <taxon>Cytophagia</taxon>
        <taxon>Cytophagales</taxon>
        <taxon>Splendidivirgaceae</taxon>
        <taxon>Agaribacillus</taxon>
    </lineage>
</organism>
<evidence type="ECO:0000256" key="1">
    <source>
        <dbReference type="SAM" id="Phobius"/>
    </source>
</evidence>
<sequence length="428" mass="48950">MSTSKEDFEQDLHREIAKSEYRRTYLSIGVILVSLLLALVNFIFFRHLTNDLFGEVNIYQVMFIWIIVFMIYEFAVLKRLKKYLKHDQPVPRIFKIINVMDEISFLSALLFLLIYYSQQYLFLDSPVYVMYFVFLILSALHLDYRLSILMGVVAAVEYVLIANYAYYYMDSSANPAPDAPLNIYYTKGFLFIIAGCCAGYVAEEINNRIRRAFDNLMAKNRIEKLFGQQVSKEVVKTLINQPEQSKKVEASIMFLDIRDFTSLVESKTPQEIIEYQNKVFKPIINIINDHNGIVNQILGDGIMASFGTPIERDDHGEKAYQCGLKILDKVERMSKERNIPFTKVGIGIHSGPVVTGNIGNDERKQFSISGSAVIIAARLEQLNKKLASQFVISKEVYASLQENNGGITGIGSHELKGIEKKIEVYKVR</sequence>
<keyword evidence="1" id="KW-0812">Transmembrane</keyword>
<feature type="transmembrane region" description="Helical" evidence="1">
    <location>
        <begin position="149"/>
        <end position="169"/>
    </location>
</feature>
<feature type="transmembrane region" description="Helical" evidence="1">
    <location>
        <begin position="122"/>
        <end position="142"/>
    </location>
</feature>
<dbReference type="Gene3D" id="3.30.70.1230">
    <property type="entry name" value="Nucleotide cyclase"/>
    <property type="match status" value="1"/>
</dbReference>
<gene>
    <name evidence="3" type="ORF">QQ020_26280</name>
</gene>
<keyword evidence="1" id="KW-1133">Transmembrane helix</keyword>
<accession>A0ABT8LF73</accession>
<dbReference type="InterPro" id="IPR001054">
    <property type="entry name" value="A/G_cyclase"/>
</dbReference>
<dbReference type="GO" id="GO:0016829">
    <property type="term" value="F:lyase activity"/>
    <property type="evidence" value="ECO:0007669"/>
    <property type="project" value="UniProtKB-KW"/>
</dbReference>
<feature type="transmembrane region" description="Helical" evidence="1">
    <location>
        <begin position="24"/>
        <end position="45"/>
    </location>
</feature>
<evidence type="ECO:0000259" key="2">
    <source>
        <dbReference type="PROSITE" id="PS50125"/>
    </source>
</evidence>
<dbReference type="EMBL" id="JAUJEB010000007">
    <property type="protein sequence ID" value="MDN5215612.1"/>
    <property type="molecule type" value="Genomic_DNA"/>
</dbReference>
<evidence type="ECO:0000313" key="3">
    <source>
        <dbReference type="EMBL" id="MDN5215612.1"/>
    </source>
</evidence>
<dbReference type="InterPro" id="IPR050697">
    <property type="entry name" value="Adenylyl/Guanylyl_Cyclase_3/4"/>
</dbReference>
<proteinExistence type="predicted"/>
<feature type="transmembrane region" description="Helical" evidence="1">
    <location>
        <begin position="57"/>
        <end position="75"/>
    </location>
</feature>
<evidence type="ECO:0000313" key="4">
    <source>
        <dbReference type="Proteomes" id="UP001172083"/>
    </source>
</evidence>
<keyword evidence="3" id="KW-0456">Lyase</keyword>